<keyword evidence="2" id="KW-1133">Transmembrane helix</keyword>
<evidence type="ECO:0000256" key="2">
    <source>
        <dbReference type="SAM" id="Phobius"/>
    </source>
</evidence>
<accession>M1KB79</accession>
<dbReference type="AlphaFoldDB" id="M1KB79"/>
<reference evidence="3" key="1">
    <citation type="journal article" date="2013" name="Eukaryot. Cell">
        <title>Extremely Reduced Levels of Heterozygosity in the Vertebrate Pathogen Encephalitozoon cuniculi.</title>
        <authorList>
            <person name="Selman M."/>
            <person name="Sak B."/>
            <person name="Kvac M."/>
            <person name="Farinelli L."/>
            <person name="Weiss L.M."/>
            <person name="Corradi N."/>
        </authorList>
    </citation>
    <scope>NUCLEOTIDE SEQUENCE</scope>
</reference>
<sequence>MGMSGPESTNWNVAKLQEMDRRQVDDRSKEGKSMEQMVGASLSSHSSAVNRMSEQMEMTKNTARRALRARQSARYSPEDDLQLDPQLLESRRKCCAAEYEKGKTSVVNLRRMFPSKPSSLCVKNTNTGNTVDMARRMLLMVPLRRVSGGLSLFSWCLLVVCSFWTFRIPRMVSIGG</sequence>
<feature type="compositionally biased region" description="Polar residues" evidence="1">
    <location>
        <begin position="41"/>
        <end position="61"/>
    </location>
</feature>
<evidence type="ECO:0000256" key="1">
    <source>
        <dbReference type="SAM" id="MobiDB-lite"/>
    </source>
</evidence>
<protein>
    <submittedName>
        <fullName evidence="3">Uncharacterized protein</fullName>
    </submittedName>
</protein>
<organism evidence="3">
    <name type="scientific">Encephalitozoon cuniculi</name>
    <name type="common">Microsporidian parasite</name>
    <dbReference type="NCBI Taxonomy" id="6035"/>
    <lineage>
        <taxon>Eukaryota</taxon>
        <taxon>Fungi</taxon>
        <taxon>Fungi incertae sedis</taxon>
        <taxon>Microsporidia</taxon>
        <taxon>Unikaryonidae</taxon>
        <taxon>Encephalitozoon</taxon>
    </lineage>
</organism>
<dbReference type="VEuPathDB" id="MicrosporidiaDB:M970_110060"/>
<keyword evidence="2" id="KW-0472">Membrane</keyword>
<proteinExistence type="predicted"/>
<dbReference type="VEuPathDB" id="MicrosporidiaDB:AEWD_110060"/>
<feature type="compositionally biased region" description="Polar residues" evidence="1">
    <location>
        <begin position="1"/>
        <end position="12"/>
    </location>
</feature>
<name>M1KB79_ENCCN</name>
<feature type="region of interest" description="Disordered" evidence="1">
    <location>
        <begin position="1"/>
        <end position="82"/>
    </location>
</feature>
<keyword evidence="2" id="KW-0812">Transmembrane</keyword>
<gene>
    <name evidence="3" type="ORF">ECU11_0110</name>
</gene>
<dbReference type="VEuPathDB" id="MicrosporidiaDB:AEWQ_110060"/>
<evidence type="ECO:0000313" key="3">
    <source>
        <dbReference type="EMBL" id="AGE96627.1"/>
    </source>
</evidence>
<dbReference type="EMBL" id="KC513628">
    <property type="protein sequence ID" value="AGE96627.1"/>
    <property type="molecule type" value="Genomic_DNA"/>
</dbReference>
<feature type="transmembrane region" description="Helical" evidence="2">
    <location>
        <begin position="146"/>
        <end position="166"/>
    </location>
</feature>
<feature type="compositionally biased region" description="Basic and acidic residues" evidence="1">
    <location>
        <begin position="17"/>
        <end position="33"/>
    </location>
</feature>
<dbReference type="VEuPathDB" id="MicrosporidiaDB:AEWR_110060"/>